<dbReference type="InterPro" id="IPR001509">
    <property type="entry name" value="Epimerase_deHydtase"/>
</dbReference>
<dbReference type="GO" id="GO:0005737">
    <property type="term" value="C:cytoplasm"/>
    <property type="evidence" value="ECO:0007669"/>
    <property type="project" value="UniProtKB-SubCell"/>
</dbReference>
<dbReference type="HAMAP" id="MF_00956">
    <property type="entry name" value="GDP_fucose_synth"/>
    <property type="match status" value="1"/>
</dbReference>
<dbReference type="HAMAP" id="MF_01925">
    <property type="entry name" value="P5C_reductase"/>
    <property type="match status" value="1"/>
</dbReference>
<keyword evidence="11 17" id="KW-0560">Oxidoreductase</keyword>
<dbReference type="InParanoid" id="A0A7N5KHM0"/>
<evidence type="ECO:0000259" key="19">
    <source>
        <dbReference type="Pfam" id="PF03807"/>
    </source>
</evidence>
<comment type="catalytic activity">
    <reaction evidence="14">
        <text>L-proline + NADP(+) = (S)-1-pyrroline-5-carboxylate + NADPH + 2 H(+)</text>
        <dbReference type="Rhea" id="RHEA:14109"/>
        <dbReference type="ChEBI" id="CHEBI:15378"/>
        <dbReference type="ChEBI" id="CHEBI:17388"/>
        <dbReference type="ChEBI" id="CHEBI:57783"/>
        <dbReference type="ChEBI" id="CHEBI:58349"/>
        <dbReference type="ChEBI" id="CHEBI:60039"/>
        <dbReference type="EC" id="1.5.1.2"/>
    </reaction>
    <physiologicalReaction direction="right-to-left" evidence="14">
        <dbReference type="Rhea" id="RHEA:14111"/>
    </physiologicalReaction>
</comment>
<gene>
    <name evidence="21" type="primary">GFUS</name>
</gene>
<dbReference type="SUPFAM" id="SSF48179">
    <property type="entry name" value="6-phosphogluconate dehydrogenase C-terminal domain-like"/>
    <property type="match status" value="1"/>
</dbReference>
<sequence length="565" mass="60837">MEWGSVCLPPLAPTGAANMSEPGGSVRILVTGGSGLVGRAIQEVVADGAGLPAEDWVFVSSKDADLTDAAQTRALFEKVRPTHVIHLAAMVGGLFRNIKYNLDFWRKNVHINDNVLHSAFEVGVRKVVSCLSTCIFPDKTTYPIDETMIHNGPPHSSNFGYSYAKRMIDVQNRAYFQQHGCTFTAVIPTNVFGPHDNFNIEDGHVLPGLIHKVHLAKSSGSALTVWGTGKPRRQFIYSLDLARLFIWVLREYNEVEPIILSVGEEDEVSIQEAAEAVVEAMDFHGEVTFDTTKSDGQFKKTASNGKLRTYLPDFQFTPFKQGKVEAQHVLASAPTDSNLSHFQALGCRTTHSNQEVLQNCFLVFFATKPHVLPAVLAEVAPVVTAEHILVSVAAGVSLSTLEELLPPTARVLRVSPNLPCMVQEGAMVMARGRHAGSSEAKLLQTLLEACGQCEEVPEAHVDIHTGLSGSGVAFVCAFSEALAEGAIKMGMPGGLAHRIAAQTLLGTAKMLQQKGQHPAQLRTDVCTPGGTTIYGLHALEQGGLRAATMSAVEAATCRARELSGK</sequence>
<dbReference type="PANTHER" id="PTHR43238">
    <property type="entry name" value="GDP-L-FUCOSE SYNTHASE"/>
    <property type="match status" value="1"/>
</dbReference>
<keyword evidence="12" id="KW-0413">Isomerase</keyword>
<organism evidence="21 22">
    <name type="scientific">Ailuropoda melanoleuca</name>
    <name type="common">Giant panda</name>
    <dbReference type="NCBI Taxonomy" id="9646"/>
    <lineage>
        <taxon>Eukaryota</taxon>
        <taxon>Metazoa</taxon>
        <taxon>Chordata</taxon>
        <taxon>Craniata</taxon>
        <taxon>Vertebrata</taxon>
        <taxon>Euteleostomi</taxon>
        <taxon>Mammalia</taxon>
        <taxon>Eutheria</taxon>
        <taxon>Laurasiatheria</taxon>
        <taxon>Carnivora</taxon>
        <taxon>Caniformia</taxon>
        <taxon>Ursidae</taxon>
        <taxon>Ailuropoda</taxon>
    </lineage>
</organism>
<evidence type="ECO:0000256" key="12">
    <source>
        <dbReference type="ARBA" id="ARBA00023235"/>
    </source>
</evidence>
<dbReference type="InterPro" id="IPR028614">
    <property type="entry name" value="GDP_fucose/colitose_synth"/>
</dbReference>
<dbReference type="AlphaFoldDB" id="A0A7N5KHM0"/>
<comment type="similarity">
    <text evidence="5 17">Belongs to the pyrroline-5-carboxylate reductase family.</text>
</comment>
<dbReference type="GO" id="GO:0042351">
    <property type="term" value="P:'de novo' GDP-L-fucose biosynthetic process"/>
    <property type="evidence" value="ECO:0007669"/>
    <property type="project" value="UniProtKB-UniPathway"/>
</dbReference>
<evidence type="ECO:0000256" key="4">
    <source>
        <dbReference type="ARBA" id="ARBA00005205"/>
    </source>
</evidence>
<comment type="pathway">
    <text evidence="4 17">Amino-acid biosynthesis; L-proline biosynthesis; L-proline from L-glutamate 5-semialdehyde: step 1/1.</text>
</comment>
<evidence type="ECO:0000256" key="10">
    <source>
        <dbReference type="ARBA" id="ARBA00022857"/>
    </source>
</evidence>
<keyword evidence="8 17" id="KW-0028">Amino-acid biosynthesis</keyword>
<keyword evidence="10 17" id="KW-0521">NADP</keyword>
<evidence type="ECO:0000259" key="18">
    <source>
        <dbReference type="Pfam" id="PF01370"/>
    </source>
</evidence>
<keyword evidence="22" id="KW-1185">Reference proteome</keyword>
<dbReference type="InterPro" id="IPR008927">
    <property type="entry name" value="6-PGluconate_DH-like_C_sf"/>
</dbReference>
<dbReference type="InterPro" id="IPR053790">
    <property type="entry name" value="P5CR-like_CS"/>
</dbReference>
<evidence type="ECO:0000256" key="1">
    <source>
        <dbReference type="ARBA" id="ARBA00002870"/>
    </source>
</evidence>
<protein>
    <recommendedName>
        <fullName evidence="17">Pyrroline-5-carboxylate reductase</fullName>
        <ecNumber evidence="17">1.5.1.2</ecNumber>
    </recommendedName>
</protein>
<keyword evidence="9 17" id="KW-0641">Proline biosynthesis</keyword>
<comment type="subunit">
    <text evidence="13">Homodecamer; composed of 5 homodimers.</text>
</comment>
<reference evidence="21" key="2">
    <citation type="submission" date="2025-08" db="UniProtKB">
        <authorList>
            <consortium name="Ensembl"/>
        </authorList>
    </citation>
    <scope>IDENTIFICATION</scope>
</reference>
<dbReference type="InterPro" id="IPR036291">
    <property type="entry name" value="NAD(P)-bd_dom_sf"/>
</dbReference>
<evidence type="ECO:0000256" key="13">
    <source>
        <dbReference type="ARBA" id="ARBA00038523"/>
    </source>
</evidence>
<evidence type="ECO:0000256" key="16">
    <source>
        <dbReference type="ARBA" id="ARBA00049975"/>
    </source>
</evidence>
<dbReference type="InterPro" id="IPR029036">
    <property type="entry name" value="P5CR_dimer"/>
</dbReference>
<evidence type="ECO:0000256" key="6">
    <source>
        <dbReference type="ARBA" id="ARBA00005959"/>
    </source>
</evidence>
<dbReference type="Pfam" id="PF14748">
    <property type="entry name" value="P5CR_dimer"/>
    <property type="match status" value="1"/>
</dbReference>
<evidence type="ECO:0000313" key="22">
    <source>
        <dbReference type="Proteomes" id="UP000008912"/>
    </source>
</evidence>
<dbReference type="InterPro" id="IPR028939">
    <property type="entry name" value="P5C_Rdtase_cat_N"/>
</dbReference>
<dbReference type="InterPro" id="IPR000304">
    <property type="entry name" value="Pyrroline-COOH_reductase"/>
</dbReference>
<dbReference type="PANTHER" id="PTHR43238:SF1">
    <property type="entry name" value="GDP-L-FUCOSE SYNTHASE"/>
    <property type="match status" value="1"/>
</dbReference>
<comment type="function">
    <text evidence="1">Catalyzes the two-step NADP-dependent conversion of GDP-4-dehydro-6-deoxy-D-mannose to GDP-fucose, involving an epimerase and a reductase reaction.</text>
</comment>
<evidence type="ECO:0000256" key="8">
    <source>
        <dbReference type="ARBA" id="ARBA00022605"/>
    </source>
</evidence>
<dbReference type="Gene3D" id="1.10.3730.10">
    <property type="entry name" value="ProC C-terminal domain-like"/>
    <property type="match status" value="1"/>
</dbReference>
<comment type="catalytic activity">
    <reaction evidence="15">
        <text>L-proline + NAD(+) = (S)-1-pyrroline-5-carboxylate + NADH + 2 H(+)</text>
        <dbReference type="Rhea" id="RHEA:14105"/>
        <dbReference type="ChEBI" id="CHEBI:15378"/>
        <dbReference type="ChEBI" id="CHEBI:17388"/>
        <dbReference type="ChEBI" id="CHEBI:57540"/>
        <dbReference type="ChEBI" id="CHEBI:57945"/>
        <dbReference type="ChEBI" id="CHEBI:60039"/>
        <dbReference type="EC" id="1.5.1.2"/>
    </reaction>
    <physiologicalReaction direction="right-to-left" evidence="15">
        <dbReference type="Rhea" id="RHEA:14107"/>
    </physiologicalReaction>
</comment>
<dbReference type="Pfam" id="PF03807">
    <property type="entry name" value="F420_oxidored"/>
    <property type="match status" value="1"/>
</dbReference>
<evidence type="ECO:0000256" key="5">
    <source>
        <dbReference type="ARBA" id="ARBA00005525"/>
    </source>
</evidence>
<reference evidence="21 22" key="1">
    <citation type="journal article" date="2010" name="Nature">
        <title>The sequence and de novo assembly of the giant panda genome.</title>
        <authorList>
            <person name="Li R."/>
            <person name="Fan W."/>
            <person name="Tian G."/>
            <person name="Zhu H."/>
            <person name="He L."/>
            <person name="Cai J."/>
            <person name="Huang Q."/>
            <person name="Cai Q."/>
            <person name="Li B."/>
            <person name="Bai Y."/>
            <person name="Zhang Z."/>
            <person name="Zhang Y."/>
            <person name="Wang W."/>
            <person name="Li J."/>
            <person name="Wei F."/>
            <person name="Li H."/>
            <person name="Jian M."/>
            <person name="Li J."/>
            <person name="Zhang Z."/>
            <person name="Nielsen R."/>
            <person name="Li D."/>
            <person name="Gu W."/>
            <person name="Yang Z."/>
            <person name="Xuan Z."/>
            <person name="Ryder O.A."/>
            <person name="Leung F.C."/>
            <person name="Zhou Y."/>
            <person name="Cao J."/>
            <person name="Sun X."/>
            <person name="Fu Y."/>
            <person name="Fang X."/>
            <person name="Guo X."/>
            <person name="Wang B."/>
            <person name="Hou R."/>
            <person name="Shen F."/>
            <person name="Mu B."/>
            <person name="Ni P."/>
            <person name="Lin R."/>
            <person name="Qian W."/>
            <person name="Wang G."/>
            <person name="Yu C."/>
            <person name="Nie W."/>
            <person name="Wang J."/>
            <person name="Wu Z."/>
            <person name="Liang H."/>
            <person name="Min J."/>
            <person name="Wu Q."/>
            <person name="Cheng S."/>
            <person name="Ruan J."/>
            <person name="Wang M."/>
            <person name="Shi Z."/>
            <person name="Wen M."/>
            <person name="Liu B."/>
            <person name="Ren X."/>
            <person name="Zheng H."/>
            <person name="Dong D."/>
            <person name="Cook K."/>
            <person name="Shan G."/>
            <person name="Zhang H."/>
            <person name="Kosiol C."/>
            <person name="Xie X."/>
            <person name="Lu Z."/>
            <person name="Zheng H."/>
            <person name="Li Y."/>
            <person name="Steiner C.C."/>
            <person name="Lam T.T."/>
            <person name="Lin S."/>
            <person name="Zhang Q."/>
            <person name="Li G."/>
            <person name="Tian J."/>
            <person name="Gong T."/>
            <person name="Liu H."/>
            <person name="Zhang D."/>
            <person name="Fang L."/>
            <person name="Ye C."/>
            <person name="Zhang J."/>
            <person name="Hu W."/>
            <person name="Xu A."/>
            <person name="Ren Y."/>
            <person name="Zhang G."/>
            <person name="Bruford M.W."/>
            <person name="Li Q."/>
            <person name="Ma L."/>
            <person name="Guo Y."/>
            <person name="An N."/>
            <person name="Hu Y."/>
            <person name="Zheng Y."/>
            <person name="Shi Y."/>
            <person name="Li Z."/>
            <person name="Liu Q."/>
            <person name="Chen Y."/>
            <person name="Zhao J."/>
            <person name="Qu N."/>
            <person name="Zhao S."/>
            <person name="Tian F."/>
            <person name="Wang X."/>
            <person name="Wang H."/>
            <person name="Xu L."/>
            <person name="Liu X."/>
            <person name="Vinar T."/>
            <person name="Wang Y."/>
            <person name="Lam T.W."/>
            <person name="Yiu S.M."/>
            <person name="Liu S."/>
            <person name="Zhang H."/>
            <person name="Li D."/>
            <person name="Huang Y."/>
            <person name="Wang X."/>
            <person name="Yang G."/>
            <person name="Jiang Z."/>
            <person name="Wang J."/>
            <person name="Qin N."/>
            <person name="Li L."/>
            <person name="Li J."/>
            <person name="Bolund L."/>
            <person name="Kristiansen K."/>
            <person name="Wong G.K."/>
            <person name="Olson M."/>
            <person name="Zhang X."/>
            <person name="Li S."/>
            <person name="Yang H."/>
            <person name="Wang J."/>
            <person name="Wang J."/>
        </authorList>
    </citation>
    <scope>NUCLEOTIDE SEQUENCE [LARGE SCALE GENOMIC DNA]</scope>
</reference>
<evidence type="ECO:0000256" key="15">
    <source>
        <dbReference type="ARBA" id="ARBA00049875"/>
    </source>
</evidence>
<evidence type="ECO:0000256" key="3">
    <source>
        <dbReference type="ARBA" id="ARBA00004883"/>
    </source>
</evidence>
<comment type="pathway">
    <text evidence="3">Nucleotide-sugar biosynthesis; GDP-L-fucose biosynthesis via de novo pathway; GDP-L-fucose from GDP-alpha-D-mannose: step 2/2.</text>
</comment>
<dbReference type="Proteomes" id="UP000008912">
    <property type="component" value="Unassembled WGS sequence"/>
</dbReference>
<dbReference type="Gene3D" id="3.90.25.10">
    <property type="entry name" value="UDP-galactose 4-epimerase, domain 1"/>
    <property type="match status" value="1"/>
</dbReference>
<dbReference type="GO" id="GO:0050577">
    <property type="term" value="F:GDP-L-fucose synthase activity"/>
    <property type="evidence" value="ECO:0007669"/>
    <property type="project" value="UniProtKB-ARBA"/>
</dbReference>
<dbReference type="Ensembl" id="ENSAMET00000042209.1">
    <property type="protein sequence ID" value="ENSAMEP00000038173.1"/>
    <property type="gene ID" value="ENSAMEG00000006531.2"/>
</dbReference>
<comment type="function">
    <text evidence="16">Oxidoreductase that catalyzes the last step in proline biosynthesis, which corresponds to the reduction of pyrroline-5-carboxylate (P5C) to L-proline using NAD(P)H. Proline is synthesized from either glutamate or ornithine; both are converted to P5C, and then to proline via pyrroline-5-carboxylate reductases (PYCRs). PYCR3 is exclusively linked to the biosynthesis of proline from ornithine.</text>
</comment>
<accession>A0A7N5KHM0</accession>
<dbReference type="GO" id="GO:0055129">
    <property type="term" value="P:L-proline biosynthetic process"/>
    <property type="evidence" value="ECO:0007669"/>
    <property type="project" value="UniProtKB-UniPathway"/>
</dbReference>
<evidence type="ECO:0000256" key="17">
    <source>
        <dbReference type="RuleBase" id="RU003903"/>
    </source>
</evidence>
<keyword evidence="7" id="KW-0963">Cytoplasm</keyword>
<name>A0A7N5KHM0_AILME</name>
<reference evidence="21" key="3">
    <citation type="submission" date="2025-09" db="UniProtKB">
        <authorList>
            <consortium name="Ensembl"/>
        </authorList>
    </citation>
    <scope>IDENTIFICATION</scope>
</reference>
<evidence type="ECO:0000256" key="9">
    <source>
        <dbReference type="ARBA" id="ARBA00022650"/>
    </source>
</evidence>
<evidence type="ECO:0000256" key="14">
    <source>
        <dbReference type="ARBA" id="ARBA00049867"/>
    </source>
</evidence>
<dbReference type="GeneTree" id="ENSGT00390000004681"/>
<feature type="domain" description="Pyrroline-5-carboxylate reductase catalytic N-terminal" evidence="19">
    <location>
        <begin position="322"/>
        <end position="395"/>
    </location>
</feature>
<dbReference type="UniPathway" id="UPA00098">
    <property type="reaction ID" value="UER00361"/>
</dbReference>
<comment type="similarity">
    <text evidence="6">Belongs to the NAD(P)-dependent epimerase/dehydratase family. Fucose synthase subfamily.</text>
</comment>
<comment type="subcellular location">
    <subcellularLocation>
        <location evidence="2">Cytoplasm</location>
    </subcellularLocation>
</comment>
<feature type="domain" description="Pyrroline-5-carboxylate reductase dimerisation" evidence="20">
    <location>
        <begin position="458"/>
        <end position="562"/>
    </location>
</feature>
<dbReference type="FunFam" id="3.40.50.720:FF:000367">
    <property type="entry name" value="Pyrroline-5-carboxylate reductase"/>
    <property type="match status" value="1"/>
</dbReference>
<dbReference type="EC" id="1.5.1.2" evidence="17"/>
<proteinExistence type="inferred from homology"/>
<dbReference type="Pfam" id="PF01370">
    <property type="entry name" value="Epimerase"/>
    <property type="match status" value="1"/>
</dbReference>
<dbReference type="GO" id="GO:0004735">
    <property type="term" value="F:pyrroline-5-carboxylate reductase activity"/>
    <property type="evidence" value="ECO:0007669"/>
    <property type="project" value="UniProtKB-EC"/>
</dbReference>
<dbReference type="PROSITE" id="PS00521">
    <property type="entry name" value="P5CR"/>
    <property type="match status" value="1"/>
</dbReference>
<feature type="domain" description="NAD-dependent epimerase/dehydratase" evidence="18">
    <location>
        <begin position="28"/>
        <end position="263"/>
    </location>
</feature>
<dbReference type="SUPFAM" id="SSF51735">
    <property type="entry name" value="NAD(P)-binding Rossmann-fold domains"/>
    <property type="match status" value="2"/>
</dbReference>
<dbReference type="CDD" id="cd05239">
    <property type="entry name" value="GDP_FS_SDR_e"/>
    <property type="match status" value="1"/>
</dbReference>
<evidence type="ECO:0000259" key="20">
    <source>
        <dbReference type="Pfam" id="PF14748"/>
    </source>
</evidence>
<evidence type="ECO:0000256" key="7">
    <source>
        <dbReference type="ARBA" id="ARBA00022490"/>
    </source>
</evidence>
<evidence type="ECO:0000313" key="21">
    <source>
        <dbReference type="Ensembl" id="ENSAMEP00000038173.1"/>
    </source>
</evidence>
<dbReference type="FunFam" id="1.10.3730.10:FF:000003">
    <property type="entry name" value="Pyrroline-5-carboxylate reductase 1, mitochondrial"/>
    <property type="match status" value="1"/>
</dbReference>
<dbReference type="UniPathway" id="UPA00128">
    <property type="reaction ID" value="UER00191"/>
</dbReference>
<dbReference type="Gene3D" id="3.40.50.720">
    <property type="entry name" value="NAD(P)-binding Rossmann-like Domain"/>
    <property type="match status" value="2"/>
</dbReference>
<evidence type="ECO:0000256" key="11">
    <source>
        <dbReference type="ARBA" id="ARBA00023002"/>
    </source>
</evidence>
<dbReference type="GO" id="GO:0016853">
    <property type="term" value="F:isomerase activity"/>
    <property type="evidence" value="ECO:0007669"/>
    <property type="project" value="UniProtKB-KW"/>
</dbReference>
<dbReference type="NCBIfam" id="TIGR00112">
    <property type="entry name" value="proC"/>
    <property type="match status" value="1"/>
</dbReference>
<evidence type="ECO:0000256" key="2">
    <source>
        <dbReference type="ARBA" id="ARBA00004496"/>
    </source>
</evidence>